<dbReference type="Pfam" id="PF00169">
    <property type="entry name" value="PH"/>
    <property type="match status" value="2"/>
</dbReference>
<dbReference type="Pfam" id="PF01363">
    <property type="entry name" value="FYVE"/>
    <property type="match status" value="1"/>
</dbReference>
<name>A0AAV9RSM7_9TELE</name>
<keyword evidence="14" id="KW-1185">Reference proteome</keyword>
<gene>
    <name evidence="13" type="ORF">CRENBAI_000724</name>
</gene>
<protein>
    <recommendedName>
        <fullName evidence="15">FYVE, RhoGEF and PH domain-containing protein 5</fullName>
    </recommendedName>
</protein>
<evidence type="ECO:0000256" key="9">
    <source>
        <dbReference type="SAM" id="MobiDB-lite"/>
    </source>
</evidence>
<keyword evidence="4" id="KW-0479">Metal-binding</keyword>
<dbReference type="SMART" id="SM00233">
    <property type="entry name" value="PH"/>
    <property type="match status" value="2"/>
</dbReference>
<dbReference type="PROSITE" id="PS50010">
    <property type="entry name" value="DH_2"/>
    <property type="match status" value="1"/>
</dbReference>
<dbReference type="InterPro" id="IPR011993">
    <property type="entry name" value="PH-like_dom_sf"/>
</dbReference>
<feature type="compositionally biased region" description="Low complexity" evidence="9">
    <location>
        <begin position="629"/>
        <end position="639"/>
    </location>
</feature>
<evidence type="ECO:0000256" key="4">
    <source>
        <dbReference type="ARBA" id="ARBA00022723"/>
    </source>
</evidence>
<dbReference type="PROSITE" id="PS50003">
    <property type="entry name" value="PH_DOMAIN"/>
    <property type="match status" value="2"/>
</dbReference>
<comment type="subcellular location">
    <subcellularLocation>
        <location evidence="1">Cytoplasm</location>
        <location evidence="1">Cytoskeleton</location>
    </subcellularLocation>
</comment>
<dbReference type="SMART" id="SM00325">
    <property type="entry name" value="RhoGEF"/>
    <property type="match status" value="1"/>
</dbReference>
<evidence type="ECO:0000259" key="11">
    <source>
        <dbReference type="PROSITE" id="PS50010"/>
    </source>
</evidence>
<dbReference type="GO" id="GO:0005856">
    <property type="term" value="C:cytoskeleton"/>
    <property type="evidence" value="ECO:0007669"/>
    <property type="project" value="UniProtKB-SubCell"/>
</dbReference>
<feature type="domain" description="PH" evidence="10">
    <location>
        <begin position="1043"/>
        <end position="1137"/>
    </location>
</feature>
<evidence type="ECO:0000313" key="13">
    <source>
        <dbReference type="EMBL" id="KAK5612059.1"/>
    </source>
</evidence>
<feature type="domain" description="PH" evidence="10">
    <location>
        <begin position="1284"/>
        <end position="1382"/>
    </location>
</feature>
<proteinExistence type="predicted"/>
<evidence type="ECO:0000256" key="3">
    <source>
        <dbReference type="ARBA" id="ARBA00022658"/>
    </source>
</evidence>
<feature type="region of interest" description="Disordered" evidence="9">
    <location>
        <begin position="26"/>
        <end position="68"/>
    </location>
</feature>
<dbReference type="InterPro" id="IPR051092">
    <property type="entry name" value="FYVE_RhoGEF_PH"/>
</dbReference>
<feature type="region of interest" description="Disordered" evidence="9">
    <location>
        <begin position="105"/>
        <end position="128"/>
    </location>
</feature>
<dbReference type="InterPro" id="IPR000219">
    <property type="entry name" value="DH_dom"/>
</dbReference>
<evidence type="ECO:0008006" key="15">
    <source>
        <dbReference type="Google" id="ProtNLM"/>
    </source>
</evidence>
<dbReference type="InterPro" id="IPR000306">
    <property type="entry name" value="Znf_FYVE"/>
</dbReference>
<feature type="domain" description="DH" evidence="11">
    <location>
        <begin position="798"/>
        <end position="1014"/>
    </location>
</feature>
<feature type="compositionally biased region" description="Polar residues" evidence="9">
    <location>
        <begin position="50"/>
        <end position="63"/>
    </location>
</feature>
<keyword evidence="3" id="KW-0344">Guanine-nucleotide releasing factor</keyword>
<dbReference type="Pfam" id="PF00621">
    <property type="entry name" value="RhoGEF"/>
    <property type="match status" value="1"/>
</dbReference>
<dbReference type="CDD" id="cd13237">
    <property type="entry name" value="PH2_FGD5_FGD6"/>
    <property type="match status" value="1"/>
</dbReference>
<dbReference type="SUPFAM" id="SSF48065">
    <property type="entry name" value="DBL homology domain (DH-domain)"/>
    <property type="match status" value="1"/>
</dbReference>
<evidence type="ECO:0000313" key="14">
    <source>
        <dbReference type="Proteomes" id="UP001311232"/>
    </source>
</evidence>
<dbReference type="InterPro" id="IPR035899">
    <property type="entry name" value="DBL_dom_sf"/>
</dbReference>
<dbReference type="InterPro" id="IPR017455">
    <property type="entry name" value="Znf_FYVE-rel"/>
</dbReference>
<accession>A0AAV9RSM7</accession>
<dbReference type="PROSITE" id="PS50178">
    <property type="entry name" value="ZF_FYVE"/>
    <property type="match status" value="1"/>
</dbReference>
<dbReference type="GO" id="GO:0008270">
    <property type="term" value="F:zinc ion binding"/>
    <property type="evidence" value="ECO:0007669"/>
    <property type="project" value="UniProtKB-KW"/>
</dbReference>
<evidence type="ECO:0000256" key="8">
    <source>
        <dbReference type="PROSITE-ProRule" id="PRU00091"/>
    </source>
</evidence>
<evidence type="ECO:0000259" key="12">
    <source>
        <dbReference type="PROSITE" id="PS50178"/>
    </source>
</evidence>
<dbReference type="Gene3D" id="3.30.40.10">
    <property type="entry name" value="Zinc/RING finger domain, C3HC4 (zinc finger)"/>
    <property type="match status" value="1"/>
</dbReference>
<dbReference type="PANTHER" id="PTHR12673">
    <property type="entry name" value="FACIOGENITAL DYSPLASIA PROTEIN"/>
    <property type="match status" value="1"/>
</dbReference>
<comment type="caution">
    <text evidence="13">The sequence shown here is derived from an EMBL/GenBank/DDBJ whole genome shotgun (WGS) entry which is preliminary data.</text>
</comment>
<keyword evidence="7" id="KW-0206">Cytoskeleton</keyword>
<sequence>MNTDCTQPSTAPTPRFVCHASLKLPPTLSSALRGPKPSVAPKPKVKGLLNDNQGGFSNSTAGTSDGGGDEAILKQNGLNKVIINTSHGKKQLDVSIKFHKTDLETMSKGTVDSGGTEEEKKEEKEETQDIEENCRLTHSAHSEEADSLKTFLVSDRRLTAYSEGAEEMSDRGDMDAEGCDGGEALADTDGLSAGDISVHSAEDGLCCHSALKQEKLWTNGNRSTADDLSKSSTDENGVCLRERMMDTDAKHGREKESGPDWCCTSLKLMCGHQIKAKCQNQQEVSLYDLIPKNHKPGAIEPFYICSEDIINMAASLSEGGITSVNRTGGSAGKYIETAENGRLVDCVNIEESDVYGSSDIANDMDGVLNHLDCQARFRQVTISVPTDTDTSLTSSLSDSQLLSPDDSDVFKDEEDFEGHIVPFLDETSDMEHNITDEHVYEEPGQSSCAESGFALDRKAAGIRTHSLSCRISTDVGDRGVQFLHKTYVSGLGQPTLSSSPVLNSMRHKSYTKPKYLSLYPRSLSMEGHSTPLCIYKEDYYRHGISSSESISKCSPLSSSALSTPTSFMDIPPPFELSYITKKPITKSSPSLLTREDSSEKDRKKKSSIKRFLLKFGWKTEHKPAKDVKASSLNSSAKSSHCTPSRSLDLDRQSISSSPLLNLRSANKTQGSPEPSSSFLFYKESKRKGNSVAFLSRSVVRVESFEDRSRVPFVPLPLTKPRSISFPNTDTSDYENVPPLSSDYENVQVPQWRPLQQMPLANFFDRPSRVLSSGNETDGYVDMKSLPGFEMKTNLPEQETESAYTEAYKVCSVPAGAMSDGLGETVGDEDQGRTSEEEDGGTGVNYDRQDFQKDVGSAVGDDGQPALDDERLREILNELPDIYMLHSKILTELESRIRHWEDSQRIADIFLSRKAEFLVFTTYIGHYDRSMGLLEDSCRASPAFAAIVQKFEEQKPAGERVSFKHQLLQVIVRVAQYRLLLTDYLNNLSPDSKEYEDTQAAVAMMSDIADQVNDSLKHGENLLRLINIAYSVRSPRDLLHPGRVFVKEGTLMKVSRKSRQPRHLFLMNDVLLYTYPQQDGKYRLKNTLPLSGLKVSKPNTPNVQNALKIEGSDISILLSASSFLEREDWYYTLNRTVTEQARDSVAVNSSSGETRDRLWLSLGEKAPTLVPVSQVMMCMNCTADFSLTVRRHHCHSCGRIVCRSCSRNRYPLKYMKDRMAKVCDHCYNELIKRGGELSKLSGKGSPRLTRSSRPLSTVFQNIHPPNIWRHRKGTASFTQENVSEEGSISGSLQRSKTSKRNWKRLWFLLKDKVLYTYRAQEEKVASESLPLLGFTVKLPDKQGGDAEANIFQLYHQNTLYYTFKAEDNFTAQRWVNAMEEATNL</sequence>
<feature type="region of interest" description="Disordered" evidence="9">
    <location>
        <begin position="626"/>
        <end position="650"/>
    </location>
</feature>
<keyword evidence="6" id="KW-0862">Zinc</keyword>
<evidence type="ECO:0000256" key="1">
    <source>
        <dbReference type="ARBA" id="ARBA00004245"/>
    </source>
</evidence>
<keyword evidence="2" id="KW-0963">Cytoplasm</keyword>
<dbReference type="InterPro" id="IPR001849">
    <property type="entry name" value="PH_domain"/>
</dbReference>
<feature type="domain" description="FYVE-type" evidence="12">
    <location>
        <begin position="1171"/>
        <end position="1230"/>
    </location>
</feature>
<keyword evidence="5 8" id="KW-0863">Zinc-finger</keyword>
<evidence type="ECO:0000256" key="7">
    <source>
        <dbReference type="ARBA" id="ARBA00023212"/>
    </source>
</evidence>
<evidence type="ECO:0000259" key="10">
    <source>
        <dbReference type="PROSITE" id="PS50003"/>
    </source>
</evidence>
<dbReference type="GO" id="GO:0005737">
    <property type="term" value="C:cytoplasm"/>
    <property type="evidence" value="ECO:0007669"/>
    <property type="project" value="TreeGrafter"/>
</dbReference>
<dbReference type="GO" id="GO:0005085">
    <property type="term" value="F:guanyl-nucleotide exchange factor activity"/>
    <property type="evidence" value="ECO:0007669"/>
    <property type="project" value="UniProtKB-KW"/>
</dbReference>
<evidence type="ECO:0000256" key="6">
    <source>
        <dbReference type="ARBA" id="ARBA00022833"/>
    </source>
</evidence>
<organism evidence="13 14">
    <name type="scientific">Crenichthys baileyi</name>
    <name type="common">White River springfish</name>
    <dbReference type="NCBI Taxonomy" id="28760"/>
    <lineage>
        <taxon>Eukaryota</taxon>
        <taxon>Metazoa</taxon>
        <taxon>Chordata</taxon>
        <taxon>Craniata</taxon>
        <taxon>Vertebrata</taxon>
        <taxon>Euteleostomi</taxon>
        <taxon>Actinopterygii</taxon>
        <taxon>Neopterygii</taxon>
        <taxon>Teleostei</taxon>
        <taxon>Neoteleostei</taxon>
        <taxon>Acanthomorphata</taxon>
        <taxon>Ovalentaria</taxon>
        <taxon>Atherinomorphae</taxon>
        <taxon>Cyprinodontiformes</taxon>
        <taxon>Goodeidae</taxon>
        <taxon>Crenichthys</taxon>
    </lineage>
</organism>
<dbReference type="SMART" id="SM00064">
    <property type="entry name" value="FYVE"/>
    <property type="match status" value="1"/>
</dbReference>
<dbReference type="CDD" id="cd00160">
    <property type="entry name" value="RhoGEF"/>
    <property type="match status" value="1"/>
</dbReference>
<dbReference type="SUPFAM" id="SSF50729">
    <property type="entry name" value="PH domain-like"/>
    <property type="match status" value="2"/>
</dbReference>
<feature type="region of interest" description="Disordered" evidence="9">
    <location>
        <begin position="817"/>
        <end position="847"/>
    </location>
</feature>
<dbReference type="InterPro" id="IPR013083">
    <property type="entry name" value="Znf_RING/FYVE/PHD"/>
</dbReference>
<evidence type="ECO:0000256" key="5">
    <source>
        <dbReference type="ARBA" id="ARBA00022771"/>
    </source>
</evidence>
<dbReference type="PANTHER" id="PTHR12673:SF13">
    <property type="entry name" value="FYVE, RHOGEF AND PH DOMAIN-CONTAINING PROTEIN 5"/>
    <property type="match status" value="1"/>
</dbReference>
<evidence type="ECO:0000256" key="2">
    <source>
        <dbReference type="ARBA" id="ARBA00022490"/>
    </source>
</evidence>
<reference evidence="13 14" key="1">
    <citation type="submission" date="2021-06" db="EMBL/GenBank/DDBJ databases">
        <authorList>
            <person name="Palmer J.M."/>
        </authorList>
    </citation>
    <scope>NUCLEOTIDE SEQUENCE [LARGE SCALE GENOMIC DNA]</scope>
    <source>
        <strain evidence="13 14">MEX-2019</strain>
        <tissue evidence="13">Muscle</tissue>
    </source>
</reference>
<dbReference type="Proteomes" id="UP001311232">
    <property type="component" value="Unassembled WGS sequence"/>
</dbReference>
<dbReference type="EMBL" id="JAHHUM010001451">
    <property type="protein sequence ID" value="KAK5612059.1"/>
    <property type="molecule type" value="Genomic_DNA"/>
</dbReference>
<dbReference type="Gene3D" id="2.30.29.30">
    <property type="entry name" value="Pleckstrin-homology domain (PH domain)/Phosphotyrosine-binding domain (PTB)"/>
    <property type="match status" value="2"/>
</dbReference>
<dbReference type="Gene3D" id="1.20.900.10">
    <property type="entry name" value="Dbl homology (DH) domain"/>
    <property type="match status" value="1"/>
</dbReference>